<dbReference type="Pfam" id="PF16684">
    <property type="entry name" value="ResT-TelK_cat"/>
    <property type="match status" value="1"/>
</dbReference>
<dbReference type="Gene3D" id="1.10.287.3180">
    <property type="match status" value="1"/>
</dbReference>
<dbReference type="Gene3D" id="1.20.1440.270">
    <property type="match status" value="1"/>
</dbReference>
<feature type="region of interest" description="Disordered" evidence="1">
    <location>
        <begin position="550"/>
        <end position="591"/>
    </location>
</feature>
<comment type="caution">
    <text evidence="4">The sequence shown here is derived from an EMBL/GenBank/DDBJ whole genome shotgun (WGS) entry which is preliminary data.</text>
</comment>
<dbReference type="InterPro" id="IPR038280">
    <property type="entry name" value="ResT/TelK_cat_sf"/>
</dbReference>
<proteinExistence type="predicted"/>
<evidence type="ECO:0000313" key="5">
    <source>
        <dbReference type="Proteomes" id="UP001157138"/>
    </source>
</evidence>
<dbReference type="InterPro" id="IPR032047">
    <property type="entry name" value="ResT/TelK_cat"/>
</dbReference>
<protein>
    <submittedName>
        <fullName evidence="4">Uncharacterized protein</fullName>
    </submittedName>
</protein>
<feature type="domain" description="Telomere resolvase ResT/TelK catalytic" evidence="2">
    <location>
        <begin position="257"/>
        <end position="449"/>
    </location>
</feature>
<dbReference type="Gene3D" id="1.10.10.2040">
    <property type="match status" value="1"/>
</dbReference>
<keyword evidence="5" id="KW-1185">Reference proteome</keyword>
<sequence length="687" mass="79009">MNGKEIVISSNSYIDNKSIETRNRKTNLDQIIINLLDELGEIQASDRTQSAKTMAYSRAAKKVITALYGKRKQKGDNSLSLDGASKALTKIRNAVTATGAMHHSFEKSVSSLRNQFPNCSYLVDEIDGYPLKETRERWSKLREKITHVVRVEKQLKKLSPDISNYATVVNKMAKDFPAWSHEIESLKTLKKEDRVDAIERLQAIFEETREFYPALDKLKIDHEVMRHLTKDSFSTDNKQAESKANLIFKKEAVVNIDYNKQMQLMSLLLSDSSAHQWEALAVGVAIATGRRAIEVLFQGEFEKIDKNRLKFTGQAKKRGGVTGDEMEIYSLADANVVLKALSRLRSFSNIASLASLKAERHYSVNELVSNRTAGPLNKFMRDLVDRFPITLEGHRRDWVFKDTRAMYAKTCFELFFKDDKRWAKKDENMFYQELLGHHDTDAQNHYMQFKIHNAGAKWEPIVDDSPERRINAMKAMNDNEWITARESRSSLHRAVLEMLEKDPWRTIKPIDIRKDNNGKTRNYTMVKQYLEVVEDALKVDHSLDAIMERKAEVHSKTKTEENPEEKAKPKMEQPADRSSEPVLKPKMKGHKEDDGTWVVDVTIGEENWQISVGKEPKNVMEAFRLAWNEFEFRRALPETPPAPLITNDAGMWYSRIVIKGQAICEVWTPSKKTSKDSTLALYRDLKI</sequence>
<evidence type="ECO:0000256" key="1">
    <source>
        <dbReference type="SAM" id="MobiDB-lite"/>
    </source>
</evidence>
<dbReference type="Proteomes" id="UP001157138">
    <property type="component" value="Unassembled WGS sequence"/>
</dbReference>
<evidence type="ECO:0000313" key="4">
    <source>
        <dbReference type="EMBL" id="GLT20432.1"/>
    </source>
</evidence>
<gene>
    <name evidence="4" type="ORF">GCM10007938_42170</name>
</gene>
<dbReference type="RefSeq" id="WP_284194258.1">
    <property type="nucleotide sequence ID" value="NZ_BSPW01000111.1"/>
</dbReference>
<dbReference type="InterPro" id="IPR049460">
    <property type="entry name" value="TelK_muzzle"/>
</dbReference>
<dbReference type="Gene3D" id="1.10.443.30">
    <property type="entry name" value="Telomere resolvase"/>
    <property type="match status" value="1"/>
</dbReference>
<dbReference type="EMBL" id="BSPW01000111">
    <property type="protein sequence ID" value="GLT20432.1"/>
    <property type="molecule type" value="Genomic_DNA"/>
</dbReference>
<dbReference type="Pfam" id="PF20849">
    <property type="entry name" value="TelK_muzzle"/>
    <property type="match status" value="1"/>
</dbReference>
<accession>A0ABQ6F5A0</accession>
<evidence type="ECO:0000259" key="3">
    <source>
        <dbReference type="Pfam" id="PF20849"/>
    </source>
</evidence>
<evidence type="ECO:0000259" key="2">
    <source>
        <dbReference type="Pfam" id="PF16684"/>
    </source>
</evidence>
<feature type="domain" description="Protelomerase TelK-like muzzle" evidence="3">
    <location>
        <begin position="101"/>
        <end position="220"/>
    </location>
</feature>
<organism evidence="4 5">
    <name type="scientific">Vibrio zhanjiangensis</name>
    <dbReference type="NCBI Taxonomy" id="1046128"/>
    <lineage>
        <taxon>Bacteria</taxon>
        <taxon>Pseudomonadati</taxon>
        <taxon>Pseudomonadota</taxon>
        <taxon>Gammaproteobacteria</taxon>
        <taxon>Vibrionales</taxon>
        <taxon>Vibrionaceae</taxon>
        <taxon>Vibrio</taxon>
    </lineage>
</organism>
<name>A0ABQ6F5A0_9VIBR</name>
<reference evidence="5" key="1">
    <citation type="journal article" date="2019" name="Int. J. Syst. Evol. Microbiol.">
        <title>The Global Catalogue of Microorganisms (GCM) 10K type strain sequencing project: providing services to taxonomists for standard genome sequencing and annotation.</title>
        <authorList>
            <consortium name="The Broad Institute Genomics Platform"/>
            <consortium name="The Broad Institute Genome Sequencing Center for Infectious Disease"/>
            <person name="Wu L."/>
            <person name="Ma J."/>
        </authorList>
    </citation>
    <scope>NUCLEOTIDE SEQUENCE [LARGE SCALE GENOMIC DNA]</scope>
    <source>
        <strain evidence="5">NBRC 108723</strain>
    </source>
</reference>
<feature type="compositionally biased region" description="Basic and acidic residues" evidence="1">
    <location>
        <begin position="550"/>
        <end position="579"/>
    </location>
</feature>